<dbReference type="InterPro" id="IPR013187">
    <property type="entry name" value="F-box-assoc_dom_typ3"/>
</dbReference>
<organism evidence="2 3">
    <name type="scientific">Chenopodium quinoa</name>
    <name type="common">Quinoa</name>
    <dbReference type="NCBI Taxonomy" id="63459"/>
    <lineage>
        <taxon>Eukaryota</taxon>
        <taxon>Viridiplantae</taxon>
        <taxon>Streptophyta</taxon>
        <taxon>Embryophyta</taxon>
        <taxon>Tracheophyta</taxon>
        <taxon>Spermatophyta</taxon>
        <taxon>Magnoliopsida</taxon>
        <taxon>eudicotyledons</taxon>
        <taxon>Gunneridae</taxon>
        <taxon>Pentapetalae</taxon>
        <taxon>Caryophyllales</taxon>
        <taxon>Chenopodiaceae</taxon>
        <taxon>Chenopodioideae</taxon>
        <taxon>Atripliceae</taxon>
        <taxon>Chenopodium</taxon>
    </lineage>
</organism>
<name>A0A803M1M0_CHEQI</name>
<reference evidence="2" key="2">
    <citation type="submission" date="2021-03" db="UniProtKB">
        <authorList>
            <consortium name="EnsemblPlants"/>
        </authorList>
    </citation>
    <scope>IDENTIFICATION</scope>
</reference>
<dbReference type="PANTHER" id="PTHR31672:SF13">
    <property type="entry name" value="F-BOX PROTEIN CPR30-LIKE"/>
    <property type="match status" value="1"/>
</dbReference>
<dbReference type="InterPro" id="IPR036047">
    <property type="entry name" value="F-box-like_dom_sf"/>
</dbReference>
<dbReference type="Proteomes" id="UP000596660">
    <property type="component" value="Unplaced"/>
</dbReference>
<keyword evidence="3" id="KW-1185">Reference proteome</keyword>
<dbReference type="SUPFAM" id="SSF50965">
    <property type="entry name" value="Galactose oxidase, central domain"/>
    <property type="match status" value="1"/>
</dbReference>
<sequence length="351" mass="40989">MITEILSILPVKSLLRFRCVSKSWRELIDSKDFVNIHFSKSNSNGTVILLSRGSLHSFDFHHPERPATQLWFPVNTNKKEEDDFEDGYNLVGSCNGLVCFEGLCYYVVYNPATRTFKQLPKQKKRCKFRGYQLVRRRNMFGYDSIGDDYKVISFIEYEYTRDNIDKRKVKTQLYSMKANSWEIIQKPPWKFNLCHSRCVIVDNSLHWTGEKMMRSFDLNTRKYEEMRLPEEIGQEASRLAVLRGHLHVVTDSLDVWTLNKDGIEKSWSWLFRYSLVCPENTPSSFDVMLCPMPICGMKEIQGCTTKKEVDKINCYDLESQAIREVKIEGLPCEPLGFYAESWAESLVPLVD</sequence>
<dbReference type="Pfam" id="PF00646">
    <property type="entry name" value="F-box"/>
    <property type="match status" value="1"/>
</dbReference>
<dbReference type="OMA" id="FARESKW"/>
<dbReference type="Pfam" id="PF08268">
    <property type="entry name" value="FBA_3"/>
    <property type="match status" value="1"/>
</dbReference>
<dbReference type="NCBIfam" id="TIGR01640">
    <property type="entry name" value="F_box_assoc_1"/>
    <property type="match status" value="1"/>
</dbReference>
<evidence type="ECO:0000259" key="1">
    <source>
        <dbReference type="PROSITE" id="PS50181"/>
    </source>
</evidence>
<dbReference type="InterPro" id="IPR050796">
    <property type="entry name" value="SCF_F-box_component"/>
</dbReference>
<dbReference type="InterPro" id="IPR017451">
    <property type="entry name" value="F-box-assoc_interact_dom"/>
</dbReference>
<dbReference type="Gramene" id="AUR62021852-RA">
    <property type="protein sequence ID" value="AUR62021852-RA:cds"/>
    <property type="gene ID" value="AUR62021852"/>
</dbReference>
<dbReference type="PANTHER" id="PTHR31672">
    <property type="entry name" value="BNACNNG10540D PROTEIN"/>
    <property type="match status" value="1"/>
</dbReference>
<dbReference type="SUPFAM" id="SSF81383">
    <property type="entry name" value="F-box domain"/>
    <property type="match status" value="1"/>
</dbReference>
<dbReference type="CDD" id="cd22157">
    <property type="entry name" value="F-box_AtFBW1-like"/>
    <property type="match status" value="1"/>
</dbReference>
<dbReference type="AlphaFoldDB" id="A0A803M1M0"/>
<dbReference type="PROSITE" id="PS50181">
    <property type="entry name" value="FBOX"/>
    <property type="match status" value="1"/>
</dbReference>
<accession>A0A803M1M0</accession>
<dbReference type="InterPro" id="IPR001810">
    <property type="entry name" value="F-box_dom"/>
</dbReference>
<feature type="domain" description="F-box" evidence="1">
    <location>
        <begin position="1"/>
        <end position="41"/>
    </location>
</feature>
<dbReference type="SMART" id="SM00256">
    <property type="entry name" value="FBOX"/>
    <property type="match status" value="1"/>
</dbReference>
<protein>
    <recommendedName>
        <fullName evidence="1">F-box domain-containing protein</fullName>
    </recommendedName>
</protein>
<dbReference type="EnsemblPlants" id="AUR62021852-RA">
    <property type="protein sequence ID" value="AUR62021852-RA:cds"/>
    <property type="gene ID" value="AUR62021852"/>
</dbReference>
<evidence type="ECO:0000313" key="2">
    <source>
        <dbReference type="EnsemblPlants" id="AUR62021852-RA:cds"/>
    </source>
</evidence>
<reference evidence="2" key="1">
    <citation type="journal article" date="2017" name="Nature">
        <title>The genome of Chenopodium quinoa.</title>
        <authorList>
            <person name="Jarvis D.E."/>
            <person name="Ho Y.S."/>
            <person name="Lightfoot D.J."/>
            <person name="Schmoeckel S.M."/>
            <person name="Li B."/>
            <person name="Borm T.J.A."/>
            <person name="Ohyanagi H."/>
            <person name="Mineta K."/>
            <person name="Michell C.T."/>
            <person name="Saber N."/>
            <person name="Kharbatia N.M."/>
            <person name="Rupper R.R."/>
            <person name="Sharp A.R."/>
            <person name="Dally N."/>
            <person name="Boughton B.A."/>
            <person name="Woo Y.H."/>
            <person name="Gao G."/>
            <person name="Schijlen E.G.W.M."/>
            <person name="Guo X."/>
            <person name="Momin A.A."/>
            <person name="Negrao S."/>
            <person name="Al-Babili S."/>
            <person name="Gehring C."/>
            <person name="Roessner U."/>
            <person name="Jung C."/>
            <person name="Murphy K."/>
            <person name="Arold S.T."/>
            <person name="Gojobori T."/>
            <person name="van der Linden C.G."/>
            <person name="van Loo E.N."/>
            <person name="Jellen E.N."/>
            <person name="Maughan P.J."/>
            <person name="Tester M."/>
        </authorList>
    </citation>
    <scope>NUCLEOTIDE SEQUENCE [LARGE SCALE GENOMIC DNA]</scope>
    <source>
        <strain evidence="2">cv. PI 614886</strain>
    </source>
</reference>
<dbReference type="Gene3D" id="1.20.1280.50">
    <property type="match status" value="1"/>
</dbReference>
<proteinExistence type="predicted"/>
<evidence type="ECO:0000313" key="3">
    <source>
        <dbReference type="Proteomes" id="UP000596660"/>
    </source>
</evidence>
<dbReference type="InterPro" id="IPR011043">
    <property type="entry name" value="Gal_Oxase/kelch_b-propeller"/>
</dbReference>